<organism evidence="7 8">
    <name type="scientific">Rhodoglobus aureus</name>
    <dbReference type="NCBI Taxonomy" id="191497"/>
    <lineage>
        <taxon>Bacteria</taxon>
        <taxon>Bacillati</taxon>
        <taxon>Actinomycetota</taxon>
        <taxon>Actinomycetes</taxon>
        <taxon>Micrococcales</taxon>
        <taxon>Microbacteriaceae</taxon>
        <taxon>Rhodoglobus</taxon>
    </lineage>
</organism>
<evidence type="ECO:0000259" key="6">
    <source>
        <dbReference type="Pfam" id="PF07687"/>
    </source>
</evidence>
<sequence>MKSALAVEHLQELVRIPTVSREDADATEWTEFTRFALALRKLYPLCHSRLERETVLDYSLVFRWRGRSSAEPSVLLAHYDVVAAPPEGWKRPPFAGELSGKGDERLIWGRGTLDNKGSVVAILEAVESQLEAGLVPAQDIYLCFGHDEETHGTGASAIVDLLERRGVKPVMVLDEGGAIVDDVFDQVEAPMAVVGVAEKGAATLRLTVDQSGGHASTPPRTPAAVRLAHAIIRLNSSPFPAHLTPTGADLLRTLGEHAGGFTGFLLRNVSWTRPVLVPILVRRSDELAAMLRTTQAVTMLEGGHATNALPERVTAIINVRIAVNSSLEATLKHVNRAIGDKRVRITVESPGEPSSVSPTAGLAWGLLRSTIEKSFPGTIVTPYVQNGATDSRHFTRISRGVYRFTPFAMAREVRDTLHARNERMLVSSYLDGIDFYRALIASL</sequence>
<comment type="caution">
    <text evidence="7">The sequence shown here is derived from an EMBL/GenBank/DDBJ whole genome shotgun (WGS) entry which is preliminary data.</text>
</comment>
<keyword evidence="8" id="KW-1185">Reference proteome</keyword>
<feature type="domain" description="Peptidase M20 dimerisation" evidence="6">
    <location>
        <begin position="196"/>
        <end position="341"/>
    </location>
</feature>
<dbReference type="InterPro" id="IPR036264">
    <property type="entry name" value="Bact_exopeptidase_dim_dom"/>
</dbReference>
<evidence type="ECO:0000256" key="3">
    <source>
        <dbReference type="ARBA" id="ARBA00022723"/>
    </source>
</evidence>
<gene>
    <name evidence="7" type="ORF">GCM10009655_20020</name>
</gene>
<dbReference type="PANTHER" id="PTHR45962:SF1">
    <property type="entry name" value="N-FATTY-ACYL-AMINO ACID SYNTHASE_HYDROLASE PM20D1"/>
    <property type="match status" value="1"/>
</dbReference>
<accession>A0ABN1VR41</accession>
<evidence type="ECO:0000256" key="1">
    <source>
        <dbReference type="ARBA" id="ARBA00006247"/>
    </source>
</evidence>
<keyword evidence="3" id="KW-0479">Metal-binding</keyword>
<dbReference type="InterPro" id="IPR047177">
    <property type="entry name" value="Pept_M20A"/>
</dbReference>
<evidence type="ECO:0000256" key="4">
    <source>
        <dbReference type="ARBA" id="ARBA00022801"/>
    </source>
</evidence>
<dbReference type="Gene3D" id="3.40.630.10">
    <property type="entry name" value="Zn peptidases"/>
    <property type="match status" value="1"/>
</dbReference>
<dbReference type="InterPro" id="IPR011650">
    <property type="entry name" value="Peptidase_M20_dimer"/>
</dbReference>
<name>A0ABN1VR41_9MICO</name>
<comment type="similarity">
    <text evidence="1">Belongs to the peptidase M20A family.</text>
</comment>
<dbReference type="RefSeq" id="WP_343925484.1">
    <property type="nucleotide sequence ID" value="NZ_BAAAKW010000033.1"/>
</dbReference>
<reference evidence="7 8" key="1">
    <citation type="journal article" date="2019" name="Int. J. Syst. Evol. Microbiol.">
        <title>The Global Catalogue of Microorganisms (GCM) 10K type strain sequencing project: providing services to taxonomists for standard genome sequencing and annotation.</title>
        <authorList>
            <consortium name="The Broad Institute Genomics Platform"/>
            <consortium name="The Broad Institute Genome Sequencing Center for Infectious Disease"/>
            <person name="Wu L."/>
            <person name="Ma J."/>
        </authorList>
    </citation>
    <scope>NUCLEOTIDE SEQUENCE [LARGE SCALE GENOMIC DNA]</scope>
    <source>
        <strain evidence="7 8">JCM 12762</strain>
    </source>
</reference>
<dbReference type="PANTHER" id="PTHR45962">
    <property type="entry name" value="N-FATTY-ACYL-AMINO ACID SYNTHASE/HYDROLASE PM20D1"/>
    <property type="match status" value="1"/>
</dbReference>
<keyword evidence="5" id="KW-0862">Zinc</keyword>
<dbReference type="Gene3D" id="3.30.70.360">
    <property type="match status" value="1"/>
</dbReference>
<dbReference type="EMBL" id="BAAAKW010000033">
    <property type="protein sequence ID" value="GAA1220449.1"/>
    <property type="molecule type" value="Genomic_DNA"/>
</dbReference>
<dbReference type="Pfam" id="PF07687">
    <property type="entry name" value="M20_dimer"/>
    <property type="match status" value="1"/>
</dbReference>
<proteinExistence type="inferred from homology"/>
<protein>
    <submittedName>
        <fullName evidence="7">M20 family peptidase</fullName>
    </submittedName>
</protein>
<evidence type="ECO:0000256" key="2">
    <source>
        <dbReference type="ARBA" id="ARBA00022670"/>
    </source>
</evidence>
<dbReference type="InterPro" id="IPR002933">
    <property type="entry name" value="Peptidase_M20"/>
</dbReference>
<keyword evidence="4" id="KW-0378">Hydrolase</keyword>
<keyword evidence="2" id="KW-0645">Protease</keyword>
<dbReference type="Proteomes" id="UP001500943">
    <property type="component" value="Unassembled WGS sequence"/>
</dbReference>
<evidence type="ECO:0000313" key="8">
    <source>
        <dbReference type="Proteomes" id="UP001500943"/>
    </source>
</evidence>
<evidence type="ECO:0000313" key="7">
    <source>
        <dbReference type="EMBL" id="GAA1220449.1"/>
    </source>
</evidence>
<dbReference type="Gene3D" id="1.10.150.900">
    <property type="match status" value="1"/>
</dbReference>
<dbReference type="Pfam" id="PF01546">
    <property type="entry name" value="Peptidase_M20"/>
    <property type="match status" value="1"/>
</dbReference>
<dbReference type="SUPFAM" id="SSF55031">
    <property type="entry name" value="Bacterial exopeptidase dimerisation domain"/>
    <property type="match status" value="1"/>
</dbReference>
<dbReference type="SUPFAM" id="SSF53187">
    <property type="entry name" value="Zn-dependent exopeptidases"/>
    <property type="match status" value="1"/>
</dbReference>
<evidence type="ECO:0000256" key="5">
    <source>
        <dbReference type="ARBA" id="ARBA00022833"/>
    </source>
</evidence>